<dbReference type="InterPro" id="IPR012848">
    <property type="entry name" value="Aspartic_peptidase_N"/>
</dbReference>
<evidence type="ECO:0000256" key="2">
    <source>
        <dbReference type="ARBA" id="ARBA00007447"/>
    </source>
</evidence>
<feature type="chain" id="PRO_5012249121" description="Peptidase A1 domain-containing protein" evidence="13">
    <location>
        <begin position="16"/>
        <end position="410"/>
    </location>
</feature>
<dbReference type="InParanoid" id="H0XYL6"/>
<keyword evidence="5 13" id="KW-0732">Signal</keyword>
<dbReference type="STRING" id="30611.ENSOGAP00000021209"/>
<feature type="active site" evidence="10">
    <location>
        <position position="277"/>
    </location>
</feature>
<evidence type="ECO:0000256" key="8">
    <source>
        <dbReference type="ARBA" id="ARBA00023145"/>
    </source>
</evidence>
<dbReference type="InterPro" id="IPR021109">
    <property type="entry name" value="Peptidase_aspartic_dom_sf"/>
</dbReference>
<evidence type="ECO:0000256" key="11">
    <source>
        <dbReference type="PIRSR" id="PIRSR601461-2"/>
    </source>
</evidence>
<keyword evidence="7 12" id="KW-0378">Hydrolase</keyword>
<comment type="subcellular location">
    <subcellularLocation>
        <location evidence="1">Secreted</location>
    </subcellularLocation>
</comment>
<dbReference type="GO" id="GO:0005576">
    <property type="term" value="C:extracellular region"/>
    <property type="evidence" value="ECO:0007669"/>
    <property type="project" value="UniProtKB-SubCell"/>
</dbReference>
<keyword evidence="6 12" id="KW-0064">Aspartyl protease</keyword>
<dbReference type="SUPFAM" id="SSF50630">
    <property type="entry name" value="Acid proteases"/>
    <property type="match status" value="1"/>
</dbReference>
<evidence type="ECO:0000256" key="9">
    <source>
        <dbReference type="ARBA" id="ARBA00023157"/>
    </source>
</evidence>
<comment type="similarity">
    <text evidence="2 12">Belongs to the peptidase A1 family.</text>
</comment>
<dbReference type="PRINTS" id="PR00792">
    <property type="entry name" value="PEPSIN"/>
</dbReference>
<dbReference type="GO" id="GO:0004190">
    <property type="term" value="F:aspartic-type endopeptidase activity"/>
    <property type="evidence" value="ECO:0007669"/>
    <property type="project" value="UniProtKB-KW"/>
</dbReference>
<evidence type="ECO:0000256" key="6">
    <source>
        <dbReference type="ARBA" id="ARBA00022750"/>
    </source>
</evidence>
<protein>
    <recommendedName>
        <fullName evidence="14">Peptidase A1 domain-containing protein</fullName>
    </recommendedName>
</protein>
<evidence type="ECO:0000256" key="10">
    <source>
        <dbReference type="PIRSR" id="PIRSR601461-1"/>
    </source>
</evidence>
<evidence type="ECO:0000313" key="15">
    <source>
        <dbReference type="Ensembl" id="ENSOGAP00000021209.1"/>
    </source>
</evidence>
<dbReference type="InterPro" id="IPR001461">
    <property type="entry name" value="Aspartic_peptidase_A1"/>
</dbReference>
<organism evidence="15 16">
    <name type="scientific">Otolemur garnettii</name>
    <name type="common">Small-eared galago</name>
    <name type="synonym">Garnett's greater bushbaby</name>
    <dbReference type="NCBI Taxonomy" id="30611"/>
    <lineage>
        <taxon>Eukaryota</taxon>
        <taxon>Metazoa</taxon>
        <taxon>Chordata</taxon>
        <taxon>Craniata</taxon>
        <taxon>Vertebrata</taxon>
        <taxon>Euteleostomi</taxon>
        <taxon>Mammalia</taxon>
        <taxon>Eutheria</taxon>
        <taxon>Euarchontoglires</taxon>
        <taxon>Primates</taxon>
        <taxon>Strepsirrhini</taxon>
        <taxon>Lorisiformes</taxon>
        <taxon>Galagidae</taxon>
        <taxon>Otolemur</taxon>
    </lineage>
</organism>
<evidence type="ECO:0000313" key="16">
    <source>
        <dbReference type="Proteomes" id="UP000005225"/>
    </source>
</evidence>
<dbReference type="Pfam" id="PF00026">
    <property type="entry name" value="Asp"/>
    <property type="match status" value="1"/>
</dbReference>
<reference evidence="15" key="2">
    <citation type="submission" date="2025-08" db="UniProtKB">
        <authorList>
            <consortium name="Ensembl"/>
        </authorList>
    </citation>
    <scope>IDENTIFICATION</scope>
</reference>
<keyword evidence="3" id="KW-0964">Secreted</keyword>
<dbReference type="GeneTree" id="ENSGT00940000153747"/>
<dbReference type="PANTHER" id="PTHR47966:SF49">
    <property type="entry name" value="PEPSIN A-5"/>
    <property type="match status" value="1"/>
</dbReference>
<evidence type="ECO:0000256" key="1">
    <source>
        <dbReference type="ARBA" id="ARBA00004613"/>
    </source>
</evidence>
<dbReference type="Ensembl" id="ENSOGAT00000031472.1">
    <property type="protein sequence ID" value="ENSOGAP00000021209.1"/>
    <property type="gene ID" value="ENSOGAG00000031863.1"/>
</dbReference>
<evidence type="ECO:0000256" key="4">
    <source>
        <dbReference type="ARBA" id="ARBA00022670"/>
    </source>
</evidence>
<dbReference type="Gene3D" id="2.40.70.10">
    <property type="entry name" value="Acid Proteases"/>
    <property type="match status" value="2"/>
</dbReference>
<dbReference type="InterPro" id="IPR033121">
    <property type="entry name" value="PEPTIDASE_A1"/>
</dbReference>
<dbReference type="GO" id="GO:0006508">
    <property type="term" value="P:proteolysis"/>
    <property type="evidence" value="ECO:0007669"/>
    <property type="project" value="UniProtKB-KW"/>
</dbReference>
<feature type="disulfide bond" evidence="11">
    <location>
        <begin position="268"/>
        <end position="272"/>
    </location>
</feature>
<dbReference type="HOGENOM" id="CLU_013253_3_0_1"/>
<reference evidence="16" key="1">
    <citation type="submission" date="2011-03" db="EMBL/GenBank/DDBJ databases">
        <title>Version 3 of the genome sequence of Otolemur garnettii (Bushbaby).</title>
        <authorList>
            <consortium name="The Broad Institute Genome Sequencing Platform"/>
            <person name="Di Palma F."/>
            <person name="Johnson J."/>
            <person name="Lander E.S."/>
            <person name="Lindblad-Toh K."/>
            <person name="Jaffe D.B."/>
            <person name="Gnerre S."/>
            <person name="MacCallum I."/>
            <person name="Przybylski D."/>
            <person name="Ribeiro F.J."/>
            <person name="Burton J.N."/>
            <person name="Walker B.J."/>
            <person name="Sharpe T."/>
            <person name="Hall G."/>
        </authorList>
    </citation>
    <scope>NUCLEOTIDE SEQUENCE [LARGE SCALE GENOMIC DNA]</scope>
</reference>
<dbReference type="Proteomes" id="UP000005225">
    <property type="component" value="Unassembled WGS sequence"/>
</dbReference>
<evidence type="ECO:0000256" key="3">
    <source>
        <dbReference type="ARBA" id="ARBA00022525"/>
    </source>
</evidence>
<keyword evidence="9 11" id="KW-1015">Disulfide bond</keyword>
<feature type="disulfide bond" evidence="11">
    <location>
        <begin position="104"/>
        <end position="109"/>
    </location>
</feature>
<feature type="signal peptide" evidence="13">
    <location>
        <begin position="1"/>
        <end position="15"/>
    </location>
</feature>
<dbReference type="OMA" id="MKWFGVL"/>
<evidence type="ECO:0000256" key="7">
    <source>
        <dbReference type="ARBA" id="ARBA00022801"/>
    </source>
</evidence>
<dbReference type="PANTHER" id="PTHR47966">
    <property type="entry name" value="BETA-SITE APP-CLEAVING ENZYME, ISOFORM A-RELATED"/>
    <property type="match status" value="1"/>
</dbReference>
<keyword evidence="4 12" id="KW-0645">Protease</keyword>
<dbReference type="Pfam" id="PF07966">
    <property type="entry name" value="A1_Propeptide"/>
    <property type="match status" value="1"/>
</dbReference>
<sequence length="410" mass="45838">MKWLVVLGLVTLSECLVRVPLMKVKSMRENLQENGMLKEYLEKYPYSPVKFLSKDQKKNVTYESLSNFLDLAYVGLISIGTPPQKFKVVFDTGSADLWVPSIFCYSESCDKHRRFNPQNSSTFKLPPGNLRTVKLNYGSGDIMGIVVSDTVKIGDLEDISQTFVLSTQEDSVFRFFTEFDGILGLAYPDLGQAGGTPVFDNIWKKGRISENLFAFYLSNGGKGDSMLMLGGVDHSYYSGELRWVPLTKQQYWQVALDSISMNGTIIACHDGCQAILDTGSSVVNGPNACVLNIQNVIHAHQSFNEVIWGLHALKNQMSQPSLPFLQQYVIDCNTTTHLPDIVFVIGGVNYPVPARSYIRKVAFNTCVSTFDSFPDTMFNSNTWILGDVFLRLYFSVYDRANNRVGLASAI</sequence>
<evidence type="ECO:0000256" key="12">
    <source>
        <dbReference type="RuleBase" id="RU000454"/>
    </source>
</evidence>
<accession>H0XYL6</accession>
<feature type="domain" description="Peptidase A1" evidence="14">
    <location>
        <begin position="73"/>
        <end position="407"/>
    </location>
</feature>
<proteinExistence type="inferred from homology"/>
<reference evidence="15" key="3">
    <citation type="submission" date="2025-09" db="UniProtKB">
        <authorList>
            <consortium name="Ensembl"/>
        </authorList>
    </citation>
    <scope>IDENTIFICATION</scope>
</reference>
<dbReference type="AlphaFoldDB" id="H0XYL6"/>
<evidence type="ECO:0000256" key="5">
    <source>
        <dbReference type="ARBA" id="ARBA00022729"/>
    </source>
</evidence>
<dbReference type="InterPro" id="IPR001969">
    <property type="entry name" value="Aspartic_peptidase_AS"/>
</dbReference>
<evidence type="ECO:0000256" key="13">
    <source>
        <dbReference type="SAM" id="SignalP"/>
    </source>
</evidence>
<name>H0XYL6_OTOGA</name>
<dbReference type="PROSITE" id="PS00141">
    <property type="entry name" value="ASP_PROTEASE"/>
    <property type="match status" value="2"/>
</dbReference>
<dbReference type="FunFam" id="2.40.70.10:FF:000004">
    <property type="entry name" value="Pepsin A"/>
    <property type="match status" value="1"/>
</dbReference>
<dbReference type="eggNOG" id="KOG1339">
    <property type="taxonomic scope" value="Eukaryota"/>
</dbReference>
<dbReference type="PROSITE" id="PS51767">
    <property type="entry name" value="PEPTIDASE_A1"/>
    <property type="match status" value="1"/>
</dbReference>
<feature type="active site" evidence="10">
    <location>
        <position position="91"/>
    </location>
</feature>
<dbReference type="Gene3D" id="6.10.140.60">
    <property type="match status" value="1"/>
</dbReference>
<keyword evidence="8" id="KW-0865">Zymogen</keyword>
<evidence type="ECO:0000259" key="14">
    <source>
        <dbReference type="PROSITE" id="PS51767"/>
    </source>
</evidence>
<keyword evidence="16" id="KW-1185">Reference proteome</keyword>
<dbReference type="EMBL" id="AAQR03180321">
    <property type="status" value="NOT_ANNOTATED_CDS"/>
    <property type="molecule type" value="Genomic_DNA"/>
</dbReference>